<accession>A0AAX4KTS8</accession>
<keyword evidence="2" id="KW-1185">Reference proteome</keyword>
<protein>
    <submittedName>
        <fullName evidence="1">Uncharacterized protein</fullName>
    </submittedName>
</protein>
<dbReference type="Proteomes" id="UP001358614">
    <property type="component" value="Chromosome 3"/>
</dbReference>
<dbReference type="GeneID" id="91106780"/>
<evidence type="ECO:0000313" key="2">
    <source>
        <dbReference type="Proteomes" id="UP001358614"/>
    </source>
</evidence>
<dbReference type="RefSeq" id="XP_066087818.1">
    <property type="nucleotide sequence ID" value="XM_066231721.1"/>
</dbReference>
<evidence type="ECO:0000313" key="1">
    <source>
        <dbReference type="EMBL" id="WWD09851.1"/>
    </source>
</evidence>
<proteinExistence type="predicted"/>
<name>A0AAX4KTS8_9TREE</name>
<dbReference type="AlphaFoldDB" id="A0AAX4KTS8"/>
<sequence length="127" mass="14875">MKGVLAFSEKISQYDIRDRSWRWTRAAALNDAERSARNEYIEARTRQPSRRERDRLTAEYRELGESRQDELRVPYAAQDGLIRRFREANGWWNEDDDVVDPVPRERLQQMEAPSGAGIGESIHSEIP</sequence>
<reference evidence="1 2" key="1">
    <citation type="submission" date="2024-01" db="EMBL/GenBank/DDBJ databases">
        <title>Comparative genomics of Cryptococcus and Kwoniella reveals pathogenesis evolution and contrasting modes of karyotype evolution via chromosome fusion or intercentromeric recombination.</title>
        <authorList>
            <person name="Coelho M.A."/>
            <person name="David-Palma M."/>
            <person name="Shea T."/>
            <person name="Bowers K."/>
            <person name="McGinley-Smith S."/>
            <person name="Mohammad A.W."/>
            <person name="Gnirke A."/>
            <person name="Yurkov A.M."/>
            <person name="Nowrousian M."/>
            <person name="Sun S."/>
            <person name="Cuomo C.A."/>
            <person name="Heitman J."/>
        </authorList>
    </citation>
    <scope>NUCLEOTIDE SEQUENCE [LARGE SCALE GENOMIC DNA]</scope>
    <source>
        <strain evidence="1 2">PYCC6329</strain>
    </source>
</reference>
<organism evidence="1 2">
    <name type="scientific">Kwoniella europaea PYCC6329</name>
    <dbReference type="NCBI Taxonomy" id="1423913"/>
    <lineage>
        <taxon>Eukaryota</taxon>
        <taxon>Fungi</taxon>
        <taxon>Dikarya</taxon>
        <taxon>Basidiomycota</taxon>
        <taxon>Agaricomycotina</taxon>
        <taxon>Tremellomycetes</taxon>
        <taxon>Tremellales</taxon>
        <taxon>Cryptococcaceae</taxon>
        <taxon>Kwoniella</taxon>
    </lineage>
</organism>
<dbReference type="EMBL" id="CP144091">
    <property type="protein sequence ID" value="WWD09851.1"/>
    <property type="molecule type" value="Genomic_DNA"/>
</dbReference>
<gene>
    <name evidence="1" type="ORF">V865_007979</name>
</gene>
<dbReference type="KEGG" id="ker:91106780"/>